<dbReference type="InterPro" id="IPR035069">
    <property type="entry name" value="TTHA1013/TTHA0281-like"/>
</dbReference>
<protein>
    <recommendedName>
        <fullName evidence="1">HicB-like antitoxin of toxin-antitoxin system domain-containing protein</fullName>
    </recommendedName>
</protein>
<feature type="domain" description="HicB-like antitoxin of toxin-antitoxin system" evidence="1">
    <location>
        <begin position="8"/>
        <end position="67"/>
    </location>
</feature>
<reference evidence="2 3" key="1">
    <citation type="submission" date="2017-09" db="EMBL/GenBank/DDBJ databases">
        <title>Depth-based differentiation of microbial function through sediment-hosted aquifers and enrichment of novel symbionts in the deep terrestrial subsurface.</title>
        <authorList>
            <person name="Probst A.J."/>
            <person name="Ladd B."/>
            <person name="Jarett J.K."/>
            <person name="Geller-Mcgrath D.E."/>
            <person name="Sieber C.M."/>
            <person name="Emerson J.B."/>
            <person name="Anantharaman K."/>
            <person name="Thomas B.C."/>
            <person name="Malmstrom R."/>
            <person name="Stieglmeier M."/>
            <person name="Klingl A."/>
            <person name="Woyke T."/>
            <person name="Ryan C.M."/>
            <person name="Banfield J.F."/>
        </authorList>
    </citation>
    <scope>NUCLEOTIDE SEQUENCE [LARGE SCALE GENOMIC DNA]</scope>
    <source>
        <strain evidence="2">CG_4_10_14_3_um_filter_34_13</strain>
    </source>
</reference>
<dbReference type="RefSeq" id="WP_406607955.1">
    <property type="nucleotide sequence ID" value="NZ_PFKO01000279.1"/>
</dbReference>
<dbReference type="AlphaFoldDB" id="A0A2M7PNJ9"/>
<comment type="caution">
    <text evidence="2">The sequence shown here is derived from an EMBL/GenBank/DDBJ whole genome shotgun (WGS) entry which is preliminary data.</text>
</comment>
<dbReference type="PANTHER" id="PTHR34504:SF2">
    <property type="entry name" value="UPF0150 PROTEIN SSL0259"/>
    <property type="match status" value="1"/>
</dbReference>
<dbReference type="SUPFAM" id="SSF143100">
    <property type="entry name" value="TTHA1013/TTHA0281-like"/>
    <property type="match status" value="1"/>
</dbReference>
<gene>
    <name evidence="2" type="ORF">COZ07_07340</name>
</gene>
<sequence length="75" mass="8477">MKKKRQFTVIIEEGEDGYLIGTALELKGCHTQGKTVEELLKNIREAIELYLEVEGVEGEEEPYIKEIVGIQKVAV</sequence>
<accession>A0A2M7PNJ9</accession>
<evidence type="ECO:0000313" key="3">
    <source>
        <dbReference type="Proteomes" id="UP000230646"/>
    </source>
</evidence>
<evidence type="ECO:0000259" key="1">
    <source>
        <dbReference type="Pfam" id="PF15919"/>
    </source>
</evidence>
<evidence type="ECO:0000313" key="2">
    <source>
        <dbReference type="EMBL" id="PIY31954.1"/>
    </source>
</evidence>
<name>A0A2M7PNJ9_9BACT</name>
<dbReference type="Pfam" id="PF15919">
    <property type="entry name" value="HicB_lk_antitox"/>
    <property type="match status" value="1"/>
</dbReference>
<organism evidence="2 3">
    <name type="scientific">Candidatus Infernicultor aquiphilus</name>
    <dbReference type="NCBI Taxonomy" id="1805029"/>
    <lineage>
        <taxon>Bacteria</taxon>
        <taxon>Pseudomonadati</taxon>
        <taxon>Atribacterota</taxon>
        <taxon>Candidatus Phoenicimicrobiia</taxon>
        <taxon>Candidatus Pheonicimicrobiales</taxon>
        <taxon>Candidatus Phoenicimicrobiaceae</taxon>
        <taxon>Candidatus Infernicultor</taxon>
    </lineage>
</organism>
<dbReference type="InterPro" id="IPR031807">
    <property type="entry name" value="HicB-like"/>
</dbReference>
<dbReference type="PANTHER" id="PTHR34504">
    <property type="entry name" value="ANTITOXIN HICB"/>
    <property type="match status" value="1"/>
</dbReference>
<proteinExistence type="predicted"/>
<dbReference type="Proteomes" id="UP000230646">
    <property type="component" value="Unassembled WGS sequence"/>
</dbReference>
<dbReference type="Gene3D" id="3.30.160.250">
    <property type="match status" value="1"/>
</dbReference>
<dbReference type="EMBL" id="PFKO01000279">
    <property type="protein sequence ID" value="PIY31954.1"/>
    <property type="molecule type" value="Genomic_DNA"/>
</dbReference>
<dbReference type="InterPro" id="IPR051404">
    <property type="entry name" value="TA_system_antitoxin"/>
</dbReference>